<accession>A0A7W9LQ35</accession>
<sequence>MSEPRDLTATTDIGDTPAPPALIVLGTPDGATDAGECADGFCAV</sequence>
<name>A0A7W9LQ35_9ACTN</name>
<evidence type="ECO:0000313" key="2">
    <source>
        <dbReference type="EMBL" id="MBB5791921.1"/>
    </source>
</evidence>
<evidence type="ECO:0000313" key="3">
    <source>
        <dbReference type="Proteomes" id="UP000542813"/>
    </source>
</evidence>
<dbReference type="EMBL" id="JACHMM010000001">
    <property type="protein sequence ID" value="MBB5791921.1"/>
    <property type="molecule type" value="Genomic_DNA"/>
</dbReference>
<keyword evidence="3" id="KW-1185">Reference proteome</keyword>
<organism evidence="2 3">
    <name type="scientific">Jiangella mangrovi</name>
    <dbReference type="NCBI Taxonomy" id="1524084"/>
    <lineage>
        <taxon>Bacteria</taxon>
        <taxon>Bacillati</taxon>
        <taxon>Actinomycetota</taxon>
        <taxon>Actinomycetes</taxon>
        <taxon>Jiangellales</taxon>
        <taxon>Jiangellaceae</taxon>
        <taxon>Jiangella</taxon>
    </lineage>
</organism>
<proteinExistence type="predicted"/>
<comment type="caution">
    <text evidence="2">The sequence shown here is derived from an EMBL/GenBank/DDBJ whole genome shotgun (WGS) entry which is preliminary data.</text>
</comment>
<gene>
    <name evidence="2" type="ORF">HD601_006496</name>
</gene>
<protein>
    <submittedName>
        <fullName evidence="2">Uncharacterized protein</fullName>
    </submittedName>
</protein>
<dbReference type="AlphaFoldDB" id="A0A7W9LQ35"/>
<dbReference type="RefSeq" id="WP_281386385.1">
    <property type="nucleotide sequence ID" value="NZ_JACHMM010000001.1"/>
</dbReference>
<evidence type="ECO:0000256" key="1">
    <source>
        <dbReference type="SAM" id="MobiDB-lite"/>
    </source>
</evidence>
<feature type="region of interest" description="Disordered" evidence="1">
    <location>
        <begin position="1"/>
        <end position="20"/>
    </location>
</feature>
<dbReference type="Proteomes" id="UP000542813">
    <property type="component" value="Unassembled WGS sequence"/>
</dbReference>
<reference evidence="2 3" key="1">
    <citation type="submission" date="2020-08" db="EMBL/GenBank/DDBJ databases">
        <title>Sequencing the genomes of 1000 actinobacteria strains.</title>
        <authorList>
            <person name="Klenk H.-P."/>
        </authorList>
    </citation>
    <scope>NUCLEOTIDE SEQUENCE [LARGE SCALE GENOMIC DNA]</scope>
    <source>
        <strain evidence="2 3">DSM 102122</strain>
    </source>
</reference>